<dbReference type="Pfam" id="PF23023">
    <property type="entry name" value="Anti-Pycsar_Apyc1"/>
    <property type="match status" value="1"/>
</dbReference>
<proteinExistence type="predicted"/>
<dbReference type="AlphaFoldDB" id="A0A3E0IQV3"/>
<feature type="region of interest" description="Disordered" evidence="3">
    <location>
        <begin position="1"/>
        <end position="22"/>
    </location>
</feature>
<evidence type="ECO:0000256" key="3">
    <source>
        <dbReference type="SAM" id="MobiDB-lite"/>
    </source>
</evidence>
<dbReference type="PANTHER" id="PTHR46018">
    <property type="entry name" value="ZINC PHOSPHODIESTERASE ELAC PROTEIN 1"/>
    <property type="match status" value="1"/>
</dbReference>
<evidence type="ECO:0000313" key="4">
    <source>
        <dbReference type="EMBL" id="REH97495.1"/>
    </source>
</evidence>
<keyword evidence="1" id="KW-0378">Hydrolase</keyword>
<dbReference type="PANTHER" id="PTHR46018:SF2">
    <property type="entry name" value="ZINC PHOSPHODIESTERASE ELAC PROTEIN 1"/>
    <property type="match status" value="1"/>
</dbReference>
<dbReference type="RefSeq" id="WP_116094057.1">
    <property type="nucleotide sequence ID" value="NZ_QKXN01000099.1"/>
</dbReference>
<sequence length="278" mass="30799">MSLSITMLGTGSPRPSLERSGPSQIVSINGEPILIDAGEGVVNRILQSNYKLNQIENIFFTHLHGDHIYGYAHFLIAGWGSGRKHLTVIGPEGTKKMHELVLQMYHEDIAYRTSLGFPTEGLLNANIIEIRDTSSIVSIDTGLDINVQASKMAHNVLTFAYRFDDGTHTIVISGDTAPTKQLVTLSQDADVLIHDCCLTTTSMYSYTTRSEMKEVWKNLQKEHSSPTQAAQTAHQANVKNLILTHFLPQIDVDEIRTEVEKIFSGNTIIPNDLDIITP</sequence>
<dbReference type="Proteomes" id="UP000256562">
    <property type="component" value="Unassembled WGS sequence"/>
</dbReference>
<evidence type="ECO:0000256" key="1">
    <source>
        <dbReference type="ARBA" id="ARBA00022759"/>
    </source>
</evidence>
<gene>
    <name evidence="4" type="ORF">DOS83_04325</name>
</gene>
<evidence type="ECO:0000256" key="2">
    <source>
        <dbReference type="ARBA" id="ARBA00022833"/>
    </source>
</evidence>
<dbReference type="InterPro" id="IPR036866">
    <property type="entry name" value="RibonucZ/Hydroxyglut_hydro"/>
</dbReference>
<dbReference type="OrthoDB" id="9800940at2"/>
<dbReference type="SUPFAM" id="SSF56281">
    <property type="entry name" value="Metallo-hydrolase/oxidoreductase"/>
    <property type="match status" value="1"/>
</dbReference>
<dbReference type="Gene3D" id="3.60.15.10">
    <property type="entry name" value="Ribonuclease Z/Hydroxyacylglutathione hydrolase-like"/>
    <property type="match status" value="1"/>
</dbReference>
<keyword evidence="1" id="KW-0540">Nuclease</keyword>
<dbReference type="GO" id="GO:0042781">
    <property type="term" value="F:3'-tRNA processing endoribonuclease activity"/>
    <property type="evidence" value="ECO:0007669"/>
    <property type="project" value="TreeGrafter"/>
</dbReference>
<dbReference type="EMBL" id="QKXQ01000200">
    <property type="protein sequence ID" value="REH97495.1"/>
    <property type="molecule type" value="Genomic_DNA"/>
</dbReference>
<evidence type="ECO:0000313" key="5">
    <source>
        <dbReference type="Proteomes" id="UP000256562"/>
    </source>
</evidence>
<reference evidence="4 5" key="1">
    <citation type="journal article" date="2018" name="Vet. Microbiol.">
        <title>Characterisation of Staphylococcus felis isolated from cats using whole genome sequencing.</title>
        <authorList>
            <person name="Worthing K."/>
            <person name="Pang S."/>
            <person name="Trott D.J."/>
            <person name="Abraham S."/>
            <person name="Coombs G.W."/>
            <person name="Jordan D."/>
            <person name="McIntyre L."/>
            <person name="Davies M.R."/>
            <person name="Norris J."/>
        </authorList>
    </citation>
    <scope>NUCLEOTIDE SEQUENCE [LARGE SCALE GENOMIC DNA]</scope>
    <source>
        <strain evidence="4 5">F9</strain>
    </source>
</reference>
<organism evidence="4 5">
    <name type="scientific">Staphylococcus felis</name>
    <dbReference type="NCBI Taxonomy" id="46127"/>
    <lineage>
        <taxon>Bacteria</taxon>
        <taxon>Bacillati</taxon>
        <taxon>Bacillota</taxon>
        <taxon>Bacilli</taxon>
        <taxon>Bacillales</taxon>
        <taxon>Staphylococcaceae</taxon>
        <taxon>Staphylococcus</taxon>
    </lineage>
</organism>
<keyword evidence="1" id="KW-0255">Endonuclease</keyword>
<name>A0A3E0IQV3_9STAP</name>
<protein>
    <submittedName>
        <fullName evidence="4">Uncharacterized protein</fullName>
    </submittedName>
</protein>
<keyword evidence="2" id="KW-0862">Zinc</keyword>
<accession>A0A3E0IQV3</accession>
<comment type="caution">
    <text evidence="4">The sequence shown here is derived from an EMBL/GenBank/DDBJ whole genome shotgun (WGS) entry which is preliminary data.</text>
</comment>